<organism evidence="1 2">
    <name type="scientific">Jaapia argillacea MUCL 33604</name>
    <dbReference type="NCBI Taxonomy" id="933084"/>
    <lineage>
        <taxon>Eukaryota</taxon>
        <taxon>Fungi</taxon>
        <taxon>Dikarya</taxon>
        <taxon>Basidiomycota</taxon>
        <taxon>Agaricomycotina</taxon>
        <taxon>Agaricomycetes</taxon>
        <taxon>Agaricomycetidae</taxon>
        <taxon>Jaapiales</taxon>
        <taxon>Jaapiaceae</taxon>
        <taxon>Jaapia</taxon>
    </lineage>
</organism>
<dbReference type="InParanoid" id="A0A067PE70"/>
<dbReference type="HOGENOM" id="CLU_1686877_0_0_1"/>
<evidence type="ECO:0000313" key="1">
    <source>
        <dbReference type="EMBL" id="KDQ52135.1"/>
    </source>
</evidence>
<dbReference type="AlphaFoldDB" id="A0A067PE70"/>
<sequence length="156" mass="17876">MAQTSKKQITHNLWKFLSTSEALERLEDPQTADPDSQEFQLFMSQVRDIHPLAGKVMTHKDIKYCKCQLVSEILTKVHLVNTENWILKWKCNQPEEVQICMGCPCALNFFETNSHVQRQVCPILPVPIITINQPPVLAPLDYTEANPESLHLLRAP</sequence>
<name>A0A067PE70_9AGAM</name>
<reference evidence="2" key="1">
    <citation type="journal article" date="2014" name="Proc. Natl. Acad. Sci. U.S.A.">
        <title>Extensive sampling of basidiomycete genomes demonstrates inadequacy of the white-rot/brown-rot paradigm for wood decay fungi.</title>
        <authorList>
            <person name="Riley R."/>
            <person name="Salamov A.A."/>
            <person name="Brown D.W."/>
            <person name="Nagy L.G."/>
            <person name="Floudas D."/>
            <person name="Held B.W."/>
            <person name="Levasseur A."/>
            <person name="Lombard V."/>
            <person name="Morin E."/>
            <person name="Otillar R."/>
            <person name="Lindquist E.A."/>
            <person name="Sun H."/>
            <person name="LaButti K.M."/>
            <person name="Schmutz J."/>
            <person name="Jabbour D."/>
            <person name="Luo H."/>
            <person name="Baker S.E."/>
            <person name="Pisabarro A.G."/>
            <person name="Walton J.D."/>
            <person name="Blanchette R.A."/>
            <person name="Henrissat B."/>
            <person name="Martin F."/>
            <person name="Cullen D."/>
            <person name="Hibbett D.S."/>
            <person name="Grigoriev I.V."/>
        </authorList>
    </citation>
    <scope>NUCLEOTIDE SEQUENCE [LARGE SCALE GENOMIC DNA]</scope>
    <source>
        <strain evidence="2">MUCL 33604</strain>
    </source>
</reference>
<evidence type="ECO:0000313" key="2">
    <source>
        <dbReference type="Proteomes" id="UP000027265"/>
    </source>
</evidence>
<protein>
    <submittedName>
        <fullName evidence="1">Uncharacterized protein</fullName>
    </submittedName>
</protein>
<proteinExistence type="predicted"/>
<gene>
    <name evidence="1" type="ORF">JAAARDRAFT_198546</name>
</gene>
<keyword evidence="2" id="KW-1185">Reference proteome</keyword>
<accession>A0A067PE70</accession>
<dbReference type="Proteomes" id="UP000027265">
    <property type="component" value="Unassembled WGS sequence"/>
</dbReference>
<dbReference type="EMBL" id="KL197742">
    <property type="protein sequence ID" value="KDQ52135.1"/>
    <property type="molecule type" value="Genomic_DNA"/>
</dbReference>